<dbReference type="KEGG" id="mtw:CQW49_18410"/>
<reference evidence="2" key="1">
    <citation type="submission" date="2017-10" db="EMBL/GenBank/DDBJ databases">
        <title>Completed PacBio SMRT sequence of Methylosinus trichosporium OB3b reveals presence of a third large plasmid.</title>
        <authorList>
            <person name="Charles T.C."/>
            <person name="Lynch M.D.J."/>
            <person name="Heil J.R."/>
            <person name="Cheng J."/>
        </authorList>
    </citation>
    <scope>NUCLEOTIDE SEQUENCE [LARGE SCALE GENOMIC DNA]</scope>
    <source>
        <strain evidence="2">OB3b</strain>
    </source>
</reference>
<dbReference type="EMBL" id="CP023737">
    <property type="protein sequence ID" value="ATQ69633.1"/>
    <property type="molecule type" value="Genomic_DNA"/>
</dbReference>
<keyword evidence="2" id="KW-1185">Reference proteome</keyword>
<evidence type="ECO:0000313" key="2">
    <source>
        <dbReference type="Proteomes" id="UP000230709"/>
    </source>
</evidence>
<proteinExistence type="predicted"/>
<organism evidence="1 2">
    <name type="scientific">Methylosinus trichosporium (strain ATCC 35070 / NCIMB 11131 / UNIQEM 75 / OB3b)</name>
    <dbReference type="NCBI Taxonomy" id="595536"/>
    <lineage>
        <taxon>Bacteria</taxon>
        <taxon>Pseudomonadati</taxon>
        <taxon>Pseudomonadota</taxon>
        <taxon>Alphaproteobacteria</taxon>
        <taxon>Hyphomicrobiales</taxon>
        <taxon>Methylocystaceae</taxon>
        <taxon>Methylosinus</taxon>
    </lineage>
</organism>
<accession>A0A2D2D3R0</accession>
<name>A0A2D2D3R0_METT3</name>
<sequence>MAALTAGFIESLNVSRRLARANGAKRGAGARFALSPPLLQEMVGFCSASAKKKRGGRGEIPPPVAPFDIYHIMSTCCAMISAYRAGSARGLCRRGDD</sequence>
<gene>
    <name evidence="1" type="ORF">CQW49_18410</name>
</gene>
<protein>
    <submittedName>
        <fullName evidence="1">Uncharacterized protein</fullName>
    </submittedName>
</protein>
<dbReference type="AlphaFoldDB" id="A0A2D2D3R0"/>
<dbReference type="Proteomes" id="UP000230709">
    <property type="component" value="Chromosome"/>
</dbReference>
<evidence type="ECO:0000313" key="1">
    <source>
        <dbReference type="EMBL" id="ATQ69633.1"/>
    </source>
</evidence>